<dbReference type="GeneID" id="71984111"/>
<dbReference type="RefSeq" id="XP_047760177.1">
    <property type="nucleotide sequence ID" value="XM_047903381.1"/>
</dbReference>
<dbReference type="EMBL" id="CP090166">
    <property type="protein sequence ID" value="UJO15811.1"/>
    <property type="molecule type" value="Genomic_DNA"/>
</dbReference>
<keyword evidence="4" id="KW-1185">Reference proteome</keyword>
<dbReference type="AlphaFoldDB" id="A0A9Q8P7A7"/>
<dbReference type="Proteomes" id="UP000756132">
    <property type="component" value="Chromosome 4"/>
</dbReference>
<evidence type="ECO:0000313" key="4">
    <source>
        <dbReference type="Proteomes" id="UP000756132"/>
    </source>
</evidence>
<accession>A0A9Q8P7A7</accession>
<gene>
    <name evidence="3" type="ORF">CLAFUR5_04233</name>
</gene>
<sequence length="67" mass="7438">MDTSTAAQLGVLGFAAIMILAWLASKAAEVSYEAEQLVREPLLTRYDTEDDPDDHDTKVMRRDGHMA</sequence>
<protein>
    <submittedName>
        <fullName evidence="3">Uncharacterized protein</fullName>
    </submittedName>
</protein>
<evidence type="ECO:0000256" key="2">
    <source>
        <dbReference type="SAM" id="Phobius"/>
    </source>
</evidence>
<evidence type="ECO:0000313" key="3">
    <source>
        <dbReference type="EMBL" id="UJO15811.1"/>
    </source>
</evidence>
<evidence type="ECO:0000256" key="1">
    <source>
        <dbReference type="SAM" id="MobiDB-lite"/>
    </source>
</evidence>
<organism evidence="3 4">
    <name type="scientific">Passalora fulva</name>
    <name type="common">Tomato leaf mold</name>
    <name type="synonym">Cladosporium fulvum</name>
    <dbReference type="NCBI Taxonomy" id="5499"/>
    <lineage>
        <taxon>Eukaryota</taxon>
        <taxon>Fungi</taxon>
        <taxon>Dikarya</taxon>
        <taxon>Ascomycota</taxon>
        <taxon>Pezizomycotina</taxon>
        <taxon>Dothideomycetes</taxon>
        <taxon>Dothideomycetidae</taxon>
        <taxon>Mycosphaerellales</taxon>
        <taxon>Mycosphaerellaceae</taxon>
        <taxon>Fulvia</taxon>
    </lineage>
</organism>
<reference evidence="3" key="2">
    <citation type="journal article" date="2022" name="Microb. Genom.">
        <title>A chromosome-scale genome assembly of the tomato pathogen Cladosporium fulvum reveals a compartmentalized genome architecture and the presence of a dispensable chromosome.</title>
        <authorList>
            <person name="Zaccaron A.Z."/>
            <person name="Chen L.H."/>
            <person name="Samaras A."/>
            <person name="Stergiopoulos I."/>
        </authorList>
    </citation>
    <scope>NUCLEOTIDE SEQUENCE</scope>
    <source>
        <strain evidence="3">Race5_Kim</strain>
    </source>
</reference>
<keyword evidence="2" id="KW-0812">Transmembrane</keyword>
<dbReference type="KEGG" id="ffu:CLAFUR5_04233"/>
<feature type="region of interest" description="Disordered" evidence="1">
    <location>
        <begin position="45"/>
        <end position="67"/>
    </location>
</feature>
<name>A0A9Q8P7A7_PASFU</name>
<feature type="compositionally biased region" description="Basic and acidic residues" evidence="1">
    <location>
        <begin position="55"/>
        <end position="67"/>
    </location>
</feature>
<feature type="transmembrane region" description="Helical" evidence="2">
    <location>
        <begin position="6"/>
        <end position="24"/>
    </location>
</feature>
<reference evidence="3" key="1">
    <citation type="submission" date="2021-12" db="EMBL/GenBank/DDBJ databases">
        <authorList>
            <person name="Zaccaron A."/>
            <person name="Stergiopoulos I."/>
        </authorList>
    </citation>
    <scope>NUCLEOTIDE SEQUENCE</scope>
    <source>
        <strain evidence="3">Race5_Kim</strain>
    </source>
</reference>
<keyword evidence="2" id="KW-0472">Membrane</keyword>
<keyword evidence="2" id="KW-1133">Transmembrane helix</keyword>
<proteinExistence type="predicted"/>